<feature type="transmembrane region" description="Helical" evidence="13">
    <location>
        <begin position="144"/>
        <end position="165"/>
    </location>
</feature>
<dbReference type="STRING" id="59196.RICGR_0688"/>
<comment type="caution">
    <text evidence="15">The sequence shown here is derived from an EMBL/GenBank/DDBJ whole genome shotgun (WGS) entry which is preliminary data.</text>
</comment>
<evidence type="ECO:0000256" key="8">
    <source>
        <dbReference type="ARBA" id="ARBA00022982"/>
    </source>
</evidence>
<keyword evidence="7" id="KW-0479">Metal-binding</keyword>
<dbReference type="SUPFAM" id="SSF81342">
    <property type="entry name" value="Transmembrane di-heme cytochromes"/>
    <property type="match status" value="1"/>
</dbReference>
<proteinExistence type="inferred from homology"/>
<comment type="cofactor">
    <cofactor evidence="1">
        <name>heme b</name>
        <dbReference type="ChEBI" id="CHEBI:60344"/>
    </cofactor>
</comment>
<evidence type="ECO:0000256" key="1">
    <source>
        <dbReference type="ARBA" id="ARBA00001970"/>
    </source>
</evidence>
<feature type="transmembrane region" description="Helical" evidence="13">
    <location>
        <begin position="49"/>
        <end position="67"/>
    </location>
</feature>
<gene>
    <name evidence="15" type="ORF">RICGR_0688</name>
</gene>
<reference evidence="15" key="1">
    <citation type="submission" date="2006-04" db="EMBL/GenBank/DDBJ databases">
        <authorList>
            <person name="Seshadri R."/>
            <person name="Federici B.A."/>
        </authorList>
    </citation>
    <scope>NUCLEOTIDE SEQUENCE [LARGE SCALE GENOMIC DNA]</scope>
</reference>
<comment type="subcellular location">
    <subcellularLocation>
        <location evidence="2">Cell membrane</location>
        <topology evidence="2">Multi-pass membrane protein</topology>
    </subcellularLocation>
</comment>
<evidence type="ECO:0000256" key="11">
    <source>
        <dbReference type="ARBA" id="ARBA00023136"/>
    </source>
</evidence>
<dbReference type="Proteomes" id="UP000054075">
    <property type="component" value="Unassembled WGS sequence"/>
</dbReference>
<keyword evidence="4" id="KW-1003">Cell membrane</keyword>
<dbReference type="InterPro" id="IPR011577">
    <property type="entry name" value="Cyt_b561_bac/Ni-Hgenase"/>
</dbReference>
<keyword evidence="8" id="KW-0249">Electron transport</keyword>
<dbReference type="GO" id="GO:0022904">
    <property type="term" value="P:respiratory electron transport chain"/>
    <property type="evidence" value="ECO:0007669"/>
    <property type="project" value="InterPro"/>
</dbReference>
<dbReference type="PANTHER" id="PTHR30529">
    <property type="entry name" value="CYTOCHROME B561"/>
    <property type="match status" value="1"/>
</dbReference>
<dbReference type="EMBL" id="AAQJ02000001">
    <property type="protein sequence ID" value="EDP45674.1"/>
    <property type="molecule type" value="Genomic_DNA"/>
</dbReference>
<dbReference type="GO" id="GO:0009055">
    <property type="term" value="F:electron transfer activity"/>
    <property type="evidence" value="ECO:0007669"/>
    <property type="project" value="InterPro"/>
</dbReference>
<evidence type="ECO:0000256" key="2">
    <source>
        <dbReference type="ARBA" id="ARBA00004651"/>
    </source>
</evidence>
<evidence type="ECO:0000256" key="6">
    <source>
        <dbReference type="ARBA" id="ARBA00022692"/>
    </source>
</evidence>
<dbReference type="GO" id="GO:0005886">
    <property type="term" value="C:plasma membrane"/>
    <property type="evidence" value="ECO:0007669"/>
    <property type="project" value="UniProtKB-SubCell"/>
</dbReference>
<dbReference type="GO" id="GO:0020037">
    <property type="term" value="F:heme binding"/>
    <property type="evidence" value="ECO:0007669"/>
    <property type="project" value="TreeGrafter"/>
</dbReference>
<evidence type="ECO:0000256" key="12">
    <source>
        <dbReference type="ARBA" id="ARBA00037975"/>
    </source>
</evidence>
<keyword evidence="16" id="KW-1185">Reference proteome</keyword>
<dbReference type="eggNOG" id="COG3038">
    <property type="taxonomic scope" value="Bacteria"/>
</dbReference>
<dbReference type="OrthoDB" id="8589936at2"/>
<name>A8PMC3_9COXI</name>
<keyword evidence="11 13" id="KW-0472">Membrane</keyword>
<dbReference type="PANTHER" id="PTHR30529:SF1">
    <property type="entry name" value="CYTOCHROME B561 HOMOLOG 2"/>
    <property type="match status" value="1"/>
</dbReference>
<dbReference type="Gene3D" id="1.20.950.20">
    <property type="entry name" value="Transmembrane di-heme cytochromes, Chain C"/>
    <property type="match status" value="2"/>
</dbReference>
<evidence type="ECO:0000256" key="7">
    <source>
        <dbReference type="ARBA" id="ARBA00022723"/>
    </source>
</evidence>
<dbReference type="InterPro" id="IPR052168">
    <property type="entry name" value="Cytochrome_b561_oxidase"/>
</dbReference>
<evidence type="ECO:0000256" key="10">
    <source>
        <dbReference type="ARBA" id="ARBA00023004"/>
    </source>
</evidence>
<keyword evidence="3" id="KW-0813">Transport</keyword>
<evidence type="ECO:0000313" key="16">
    <source>
        <dbReference type="Proteomes" id="UP000054075"/>
    </source>
</evidence>
<dbReference type="GO" id="GO:0046872">
    <property type="term" value="F:metal ion binding"/>
    <property type="evidence" value="ECO:0007669"/>
    <property type="project" value="UniProtKB-KW"/>
</dbReference>
<evidence type="ECO:0000256" key="3">
    <source>
        <dbReference type="ARBA" id="ARBA00022448"/>
    </source>
</evidence>
<keyword evidence="5" id="KW-0349">Heme</keyword>
<sequence>MLKNTVTIYGSVTKFFHWLMVVLIISMFIIAYTMINIPTSSFSDNLYKLHKATGLLIFGLVVLRLFWHVINVTPKLPPSIPFWQRRLAAFNVIALYLFMFLMPITGFFMSSFSQHAISFYGIFTLPPLANKPLVAQFFAKAHEIIAYLFIASLILHVIGAFYHPVLKRMWVLPKSSTMENNK</sequence>
<dbReference type="Pfam" id="PF01292">
    <property type="entry name" value="Ni_hydr_CYTB"/>
    <property type="match status" value="1"/>
</dbReference>
<comment type="similarity">
    <text evidence="12">Belongs to the cytochrome b561 family.</text>
</comment>
<organism evidence="15 16">
    <name type="scientific">Rickettsiella grylli</name>
    <dbReference type="NCBI Taxonomy" id="59196"/>
    <lineage>
        <taxon>Bacteria</taxon>
        <taxon>Pseudomonadati</taxon>
        <taxon>Pseudomonadota</taxon>
        <taxon>Gammaproteobacteria</taxon>
        <taxon>Legionellales</taxon>
        <taxon>Coxiellaceae</taxon>
        <taxon>Rickettsiella</taxon>
    </lineage>
</organism>
<accession>A8PMC3</accession>
<dbReference type="AlphaFoldDB" id="A8PMC3"/>
<evidence type="ECO:0000256" key="9">
    <source>
        <dbReference type="ARBA" id="ARBA00022989"/>
    </source>
</evidence>
<evidence type="ECO:0000313" key="15">
    <source>
        <dbReference type="EMBL" id="EDP45674.1"/>
    </source>
</evidence>
<evidence type="ECO:0000256" key="5">
    <source>
        <dbReference type="ARBA" id="ARBA00022617"/>
    </source>
</evidence>
<keyword evidence="9 13" id="KW-1133">Transmembrane helix</keyword>
<feature type="transmembrane region" description="Helical" evidence="13">
    <location>
        <begin position="87"/>
        <end position="110"/>
    </location>
</feature>
<protein>
    <submittedName>
        <fullName evidence="15">Cytochrome b561 transmembrane protein</fullName>
    </submittedName>
</protein>
<dbReference type="RefSeq" id="WP_006034662.1">
    <property type="nucleotide sequence ID" value="NZ_AAQJ02000001.1"/>
</dbReference>
<keyword evidence="10" id="KW-0408">Iron</keyword>
<evidence type="ECO:0000259" key="14">
    <source>
        <dbReference type="Pfam" id="PF01292"/>
    </source>
</evidence>
<feature type="transmembrane region" description="Helical" evidence="13">
    <location>
        <begin position="15"/>
        <end position="37"/>
    </location>
</feature>
<reference evidence="15" key="2">
    <citation type="submission" date="2007-10" db="EMBL/GenBank/DDBJ databases">
        <authorList>
            <person name="Myers G.S."/>
        </authorList>
    </citation>
    <scope>NUCLEOTIDE SEQUENCE [LARGE SCALE GENOMIC DNA]</scope>
</reference>
<dbReference type="InterPro" id="IPR016174">
    <property type="entry name" value="Di-haem_cyt_TM"/>
</dbReference>
<keyword evidence="6 13" id="KW-0812">Transmembrane</keyword>
<evidence type="ECO:0000256" key="4">
    <source>
        <dbReference type="ARBA" id="ARBA00022475"/>
    </source>
</evidence>
<feature type="domain" description="Cytochrome b561 bacterial/Ni-hydrogenase" evidence="14">
    <location>
        <begin position="9"/>
        <end position="169"/>
    </location>
</feature>
<evidence type="ECO:0000256" key="13">
    <source>
        <dbReference type="SAM" id="Phobius"/>
    </source>
</evidence>